<evidence type="ECO:0000259" key="2">
    <source>
        <dbReference type="Pfam" id="PF14016"/>
    </source>
</evidence>
<dbReference type="Pfam" id="PF14016">
    <property type="entry name" value="DUF4232"/>
    <property type="match status" value="1"/>
</dbReference>
<proteinExistence type="predicted"/>
<accession>A0ABQ3AA13</accession>
<feature type="signal peptide" evidence="1">
    <location>
        <begin position="1"/>
        <end position="27"/>
    </location>
</feature>
<keyword evidence="1" id="KW-0732">Signal</keyword>
<comment type="caution">
    <text evidence="3">The sequence shown here is derived from an EMBL/GenBank/DDBJ whole genome shotgun (WGS) entry which is preliminary data.</text>
</comment>
<sequence>MRIARKIAATAVVAVLVGAVGGGVAQASPKASPAGHGAPSACRPANHIAKIKPAPASSGHRHYRVTLTAARGYGDCALAGSPTEVRFSHHGSPSRVSAGHYGAQSQAVKFGPGHPVHFDIQVPNGGAGAAADEASFSLRTPGGGVIPGRSTADGQLRVAPGTVIGPVQPGA</sequence>
<gene>
    <name evidence="3" type="ORF">GCM10010326_40480</name>
</gene>
<keyword evidence="4" id="KW-1185">Reference proteome</keyword>
<organism evidence="3 4">
    <name type="scientific">Streptomyces xanthochromogenes</name>
    <dbReference type="NCBI Taxonomy" id="67384"/>
    <lineage>
        <taxon>Bacteria</taxon>
        <taxon>Bacillati</taxon>
        <taxon>Actinomycetota</taxon>
        <taxon>Actinomycetes</taxon>
        <taxon>Kitasatosporales</taxon>
        <taxon>Streptomycetaceae</taxon>
        <taxon>Streptomyces</taxon>
    </lineage>
</organism>
<feature type="domain" description="DUF4232" evidence="2">
    <location>
        <begin position="43"/>
        <end position="139"/>
    </location>
</feature>
<dbReference type="Proteomes" id="UP000600946">
    <property type="component" value="Unassembled WGS sequence"/>
</dbReference>
<dbReference type="InterPro" id="IPR025326">
    <property type="entry name" value="DUF4232"/>
</dbReference>
<dbReference type="EMBL" id="BMUU01000006">
    <property type="protein sequence ID" value="GGY42188.1"/>
    <property type="molecule type" value="Genomic_DNA"/>
</dbReference>
<feature type="chain" id="PRO_5045555570" description="DUF4232 domain-containing protein" evidence="1">
    <location>
        <begin position="28"/>
        <end position="171"/>
    </location>
</feature>
<evidence type="ECO:0000256" key="1">
    <source>
        <dbReference type="SAM" id="SignalP"/>
    </source>
</evidence>
<evidence type="ECO:0000313" key="3">
    <source>
        <dbReference type="EMBL" id="GGY42188.1"/>
    </source>
</evidence>
<reference evidence="4" key="1">
    <citation type="journal article" date="2019" name="Int. J. Syst. Evol. Microbiol.">
        <title>The Global Catalogue of Microorganisms (GCM) 10K type strain sequencing project: providing services to taxonomists for standard genome sequencing and annotation.</title>
        <authorList>
            <consortium name="The Broad Institute Genomics Platform"/>
            <consortium name="The Broad Institute Genome Sequencing Center for Infectious Disease"/>
            <person name="Wu L."/>
            <person name="Ma J."/>
        </authorList>
    </citation>
    <scope>NUCLEOTIDE SEQUENCE [LARGE SCALE GENOMIC DNA]</scope>
    <source>
        <strain evidence="4">JCM 4594</strain>
    </source>
</reference>
<protein>
    <recommendedName>
        <fullName evidence="2">DUF4232 domain-containing protein</fullName>
    </recommendedName>
</protein>
<evidence type="ECO:0000313" key="4">
    <source>
        <dbReference type="Proteomes" id="UP000600946"/>
    </source>
</evidence>
<name>A0ABQ3AA13_9ACTN</name>